<dbReference type="PANTHER" id="PTHR43537:SF5">
    <property type="entry name" value="UXU OPERON TRANSCRIPTIONAL REGULATOR"/>
    <property type="match status" value="1"/>
</dbReference>
<dbReference type="InterPro" id="IPR011711">
    <property type="entry name" value="GntR_C"/>
</dbReference>
<keyword evidence="2" id="KW-0238">DNA-binding</keyword>
<evidence type="ECO:0000256" key="1">
    <source>
        <dbReference type="ARBA" id="ARBA00023015"/>
    </source>
</evidence>
<dbReference type="SMART" id="SM00895">
    <property type="entry name" value="FCD"/>
    <property type="match status" value="1"/>
</dbReference>
<dbReference type="GO" id="GO:0003700">
    <property type="term" value="F:DNA-binding transcription factor activity"/>
    <property type="evidence" value="ECO:0007669"/>
    <property type="project" value="InterPro"/>
</dbReference>
<evidence type="ECO:0000256" key="3">
    <source>
        <dbReference type="ARBA" id="ARBA00023163"/>
    </source>
</evidence>
<dbReference type="SMART" id="SM00345">
    <property type="entry name" value="HTH_GNTR"/>
    <property type="match status" value="1"/>
</dbReference>
<dbReference type="EMBL" id="BMRJ01000001">
    <property type="protein sequence ID" value="GGR14824.1"/>
    <property type="molecule type" value="Genomic_DNA"/>
</dbReference>
<dbReference type="GO" id="GO:0003677">
    <property type="term" value="F:DNA binding"/>
    <property type="evidence" value="ECO:0007669"/>
    <property type="project" value="UniProtKB-KW"/>
</dbReference>
<dbReference type="SUPFAM" id="SSF46785">
    <property type="entry name" value="Winged helix' DNA-binding domain"/>
    <property type="match status" value="1"/>
</dbReference>
<dbReference type="PANTHER" id="PTHR43537">
    <property type="entry name" value="TRANSCRIPTIONAL REGULATOR, GNTR FAMILY"/>
    <property type="match status" value="1"/>
</dbReference>
<organism evidence="5 6">
    <name type="scientific">Agromyces mediolanus</name>
    <name type="common">Corynebacterium mediolanum</name>
    <dbReference type="NCBI Taxonomy" id="41986"/>
    <lineage>
        <taxon>Bacteria</taxon>
        <taxon>Bacillati</taxon>
        <taxon>Actinomycetota</taxon>
        <taxon>Actinomycetes</taxon>
        <taxon>Micrococcales</taxon>
        <taxon>Microbacteriaceae</taxon>
        <taxon>Agromyces</taxon>
    </lineage>
</organism>
<dbReference type="Pfam" id="PF07729">
    <property type="entry name" value="FCD"/>
    <property type="match status" value="1"/>
</dbReference>
<evidence type="ECO:0000313" key="6">
    <source>
        <dbReference type="Proteomes" id="UP000610303"/>
    </source>
</evidence>
<keyword evidence="3" id="KW-0804">Transcription</keyword>
<keyword evidence="6" id="KW-1185">Reference proteome</keyword>
<dbReference type="InterPro" id="IPR036390">
    <property type="entry name" value="WH_DNA-bd_sf"/>
</dbReference>
<reference evidence="5" key="1">
    <citation type="journal article" date="2014" name="Int. J. Syst. Evol. Microbiol.">
        <title>Complete genome sequence of Corynebacterium casei LMG S-19264T (=DSM 44701T), isolated from a smear-ripened cheese.</title>
        <authorList>
            <consortium name="US DOE Joint Genome Institute (JGI-PGF)"/>
            <person name="Walter F."/>
            <person name="Albersmeier A."/>
            <person name="Kalinowski J."/>
            <person name="Ruckert C."/>
        </authorList>
    </citation>
    <scope>NUCLEOTIDE SEQUENCE</scope>
    <source>
        <strain evidence="5">JCM 3346</strain>
    </source>
</reference>
<gene>
    <name evidence="5" type="ORF">GCM10010196_04360</name>
</gene>
<name>A0A918F889_AGRME</name>
<dbReference type="InterPro" id="IPR000524">
    <property type="entry name" value="Tscrpt_reg_HTH_GntR"/>
</dbReference>
<evidence type="ECO:0000259" key="4">
    <source>
        <dbReference type="PROSITE" id="PS50949"/>
    </source>
</evidence>
<evidence type="ECO:0000313" key="5">
    <source>
        <dbReference type="EMBL" id="GGR14824.1"/>
    </source>
</evidence>
<reference evidence="5" key="2">
    <citation type="submission" date="2020-09" db="EMBL/GenBank/DDBJ databases">
        <authorList>
            <person name="Sun Q."/>
            <person name="Ohkuma M."/>
        </authorList>
    </citation>
    <scope>NUCLEOTIDE SEQUENCE</scope>
    <source>
        <strain evidence="5">JCM 3346</strain>
    </source>
</reference>
<dbReference type="SUPFAM" id="SSF48008">
    <property type="entry name" value="GntR ligand-binding domain-like"/>
    <property type="match status" value="1"/>
</dbReference>
<dbReference type="AlphaFoldDB" id="A0A918F889"/>
<keyword evidence="1" id="KW-0805">Transcription regulation</keyword>
<dbReference type="CDD" id="cd07377">
    <property type="entry name" value="WHTH_GntR"/>
    <property type="match status" value="1"/>
</dbReference>
<proteinExistence type="predicted"/>
<comment type="caution">
    <text evidence="5">The sequence shown here is derived from an EMBL/GenBank/DDBJ whole genome shotgun (WGS) entry which is preliminary data.</text>
</comment>
<dbReference type="InterPro" id="IPR036388">
    <property type="entry name" value="WH-like_DNA-bd_sf"/>
</dbReference>
<dbReference type="Gene3D" id="1.10.10.10">
    <property type="entry name" value="Winged helix-like DNA-binding domain superfamily/Winged helix DNA-binding domain"/>
    <property type="match status" value="1"/>
</dbReference>
<feature type="domain" description="HTH gntR-type" evidence="4">
    <location>
        <begin position="10"/>
        <end position="80"/>
    </location>
</feature>
<dbReference type="Proteomes" id="UP000610303">
    <property type="component" value="Unassembled WGS sequence"/>
</dbReference>
<dbReference type="Gene3D" id="1.20.120.530">
    <property type="entry name" value="GntR ligand-binding domain-like"/>
    <property type="match status" value="1"/>
</dbReference>
<evidence type="ECO:0000256" key="2">
    <source>
        <dbReference type="ARBA" id="ARBA00023125"/>
    </source>
</evidence>
<protein>
    <submittedName>
        <fullName evidence="5">GntR family transcriptional regulator</fullName>
    </submittedName>
</protein>
<dbReference type="Pfam" id="PF00392">
    <property type="entry name" value="GntR"/>
    <property type="match status" value="1"/>
</dbReference>
<sequence>MDQEGLQPQLRRSSQLADLIVQRILDQGLAVGTRLGTKQSLAEEYGVAVATLTEAIRALEELGRVETRTGRYGGVFVREPSEVFRLARGSSFVIHGDASSFSEMLQVVDALEPEIAQEAALHCSPADARLLRERLARLEQAWTGAAAVEQQRRNWELHLAIGAITPNRTLSTLYTGMLQHVANRLEDRELGEGPNTVGLEIHQQLVEAIIAGDVAGAREQARRHRLLATGEELEDGAG</sequence>
<dbReference type="RefSeq" id="WP_189083668.1">
    <property type="nucleotide sequence ID" value="NZ_BMRJ01000001.1"/>
</dbReference>
<dbReference type="PROSITE" id="PS50949">
    <property type="entry name" value="HTH_GNTR"/>
    <property type="match status" value="1"/>
</dbReference>
<dbReference type="InterPro" id="IPR008920">
    <property type="entry name" value="TF_FadR/GntR_C"/>
</dbReference>
<accession>A0A918F889</accession>